<sequence>LKKELATIQSAMVSNPFSSDLREAKLSCLKAYKEALMDEELFLRQKPKIEWLSEGDCNSKYFHNVVKGRINRGRISVVEDMNGVPHFGVSVGEQFVNHFQSVLGKCSKVLLISNPEFLFTNKFSEGDAAYMIRDISDDEFKAALFDIDSNKAPGPDGKLLKEVNATVISLVPKISTPRRVSDFRPIACCNVVYKCISKIMVNRIKGCLNSLVDQNQSAFIPSSKSVAILKKSLDEFGSVSGLFPSFPKSTVFFGNVKEISKNKILKIVWYSQCILRHAFMVWLAIHGRLRTQDLMVKWEKYGDMRCVFCKNVLDNHDHLFFECEFSKKERNGRMFQDKSRSVKTLICLIKETVRLRIMSEPMAWQTDYGIMEEGMSILRGRKSVPGISNSERENGKKGITPSSRELHDKEFV</sequence>
<dbReference type="PANTHER" id="PTHR33116">
    <property type="entry name" value="REVERSE TRANSCRIPTASE ZINC-BINDING DOMAIN-CONTAINING PROTEIN-RELATED-RELATED"/>
    <property type="match status" value="1"/>
</dbReference>
<dbReference type="AlphaFoldDB" id="A0A6L2KHK4"/>
<evidence type="ECO:0000259" key="2">
    <source>
        <dbReference type="Pfam" id="PF13966"/>
    </source>
</evidence>
<protein>
    <recommendedName>
        <fullName evidence="2">Reverse transcriptase zinc-binding domain-containing protein</fullName>
    </recommendedName>
</protein>
<organism evidence="3">
    <name type="scientific">Tanacetum cinerariifolium</name>
    <name type="common">Dalmatian daisy</name>
    <name type="synonym">Chrysanthemum cinerariifolium</name>
    <dbReference type="NCBI Taxonomy" id="118510"/>
    <lineage>
        <taxon>Eukaryota</taxon>
        <taxon>Viridiplantae</taxon>
        <taxon>Streptophyta</taxon>
        <taxon>Embryophyta</taxon>
        <taxon>Tracheophyta</taxon>
        <taxon>Spermatophyta</taxon>
        <taxon>Magnoliopsida</taxon>
        <taxon>eudicotyledons</taxon>
        <taxon>Gunneridae</taxon>
        <taxon>Pentapetalae</taxon>
        <taxon>asterids</taxon>
        <taxon>campanulids</taxon>
        <taxon>Asterales</taxon>
        <taxon>Asteraceae</taxon>
        <taxon>Asteroideae</taxon>
        <taxon>Anthemideae</taxon>
        <taxon>Anthemidinae</taxon>
        <taxon>Tanacetum</taxon>
    </lineage>
</organism>
<dbReference type="Pfam" id="PF13966">
    <property type="entry name" value="zf-RVT"/>
    <property type="match status" value="1"/>
</dbReference>
<gene>
    <name evidence="3" type="ORF">Tci_020238</name>
</gene>
<reference evidence="3" key="1">
    <citation type="journal article" date="2019" name="Sci. Rep.">
        <title>Draft genome of Tanacetum cinerariifolium, the natural source of mosquito coil.</title>
        <authorList>
            <person name="Yamashiro T."/>
            <person name="Shiraishi A."/>
            <person name="Satake H."/>
            <person name="Nakayama K."/>
        </authorList>
    </citation>
    <scope>NUCLEOTIDE SEQUENCE</scope>
</reference>
<dbReference type="InterPro" id="IPR026960">
    <property type="entry name" value="RVT-Znf"/>
</dbReference>
<comment type="caution">
    <text evidence="3">The sequence shown here is derived from an EMBL/GenBank/DDBJ whole genome shotgun (WGS) entry which is preliminary data.</text>
</comment>
<name>A0A6L2KHK4_TANCI</name>
<proteinExistence type="predicted"/>
<feature type="domain" description="Reverse transcriptase zinc-binding" evidence="2">
    <location>
        <begin position="259"/>
        <end position="327"/>
    </location>
</feature>
<dbReference type="PANTHER" id="PTHR33116:SF84">
    <property type="entry name" value="RNA-DIRECTED DNA POLYMERASE"/>
    <property type="match status" value="1"/>
</dbReference>
<evidence type="ECO:0000313" key="3">
    <source>
        <dbReference type="EMBL" id="GEU48260.1"/>
    </source>
</evidence>
<feature type="non-terminal residue" evidence="3">
    <location>
        <position position="1"/>
    </location>
</feature>
<evidence type="ECO:0000256" key="1">
    <source>
        <dbReference type="SAM" id="MobiDB-lite"/>
    </source>
</evidence>
<feature type="region of interest" description="Disordered" evidence="1">
    <location>
        <begin position="382"/>
        <end position="412"/>
    </location>
</feature>
<accession>A0A6L2KHK4</accession>
<dbReference type="EMBL" id="BKCJ010002395">
    <property type="protein sequence ID" value="GEU48260.1"/>
    <property type="molecule type" value="Genomic_DNA"/>
</dbReference>